<dbReference type="GO" id="GO:0051060">
    <property type="term" value="F:pullulanase activity"/>
    <property type="evidence" value="ECO:0007669"/>
    <property type="project" value="UniProtKB-EC"/>
</dbReference>
<dbReference type="InterPro" id="IPR005323">
    <property type="entry name" value="CBM41_pullulanase"/>
</dbReference>
<evidence type="ECO:0000256" key="3">
    <source>
        <dbReference type="ARBA" id="ARBA00022801"/>
    </source>
</evidence>
<evidence type="ECO:0000313" key="13">
    <source>
        <dbReference type="Proteomes" id="UP000565468"/>
    </source>
</evidence>
<keyword evidence="2" id="KW-0732">Signal</keyword>
<dbReference type="InterPro" id="IPR011838">
    <property type="entry name" value="Pullulan_Gpos"/>
</dbReference>
<evidence type="ECO:0000256" key="6">
    <source>
        <dbReference type="ARBA" id="ARBA00023965"/>
    </source>
</evidence>
<dbReference type="InterPro" id="IPR003343">
    <property type="entry name" value="Big_2"/>
</dbReference>
<dbReference type="EMBL" id="JABBPN010000020">
    <property type="protein sequence ID" value="NMO97570.1"/>
    <property type="molecule type" value="Genomic_DNA"/>
</dbReference>
<dbReference type="Pfam" id="PF03714">
    <property type="entry name" value="PUD"/>
    <property type="match status" value="3"/>
</dbReference>
<dbReference type="SUPFAM" id="SSF49452">
    <property type="entry name" value="Starch-binding domain-like"/>
    <property type="match status" value="3"/>
</dbReference>
<dbReference type="InterPro" id="IPR004193">
    <property type="entry name" value="Glyco_hydro_13_N"/>
</dbReference>
<dbReference type="InterPro" id="IPR013783">
    <property type="entry name" value="Ig-like_fold"/>
</dbReference>
<keyword evidence="13" id="KW-1185">Reference proteome</keyword>
<dbReference type="SMART" id="SM00642">
    <property type="entry name" value="Aamy"/>
    <property type="match status" value="1"/>
</dbReference>
<keyword evidence="4" id="KW-0106">Calcium</keyword>
<comment type="caution">
    <text evidence="12">The sequence shown here is derived from an EMBL/GenBank/DDBJ whole genome shotgun (WGS) entry which is preliminary data.</text>
</comment>
<sequence length="2530" mass="277209">MLTVTSKRACSIMLIFTLLLSLLGVQPVVSADSQSLQVTLVGDLQTALGGANNWTPADTATAMTHSNGDEYRFTGTLPAGTYQYKVALHLDWAENYGFSSYTNPAGVDSGGNIQIELDEETEVTFYYNHQTRKIADSTYYIPLEEDKLPRVIGSFQTGIGESENWSPAASGLIMSDIGLNSVYSVTTDVYAGEHEYQIALGGDVESEIYPSDGSKVPLQFTDDSRVTFKYNAVDHSVTADVRALPKPVEPGTPIPDGHLRVHYDRADDNYDDWGVWNFNDVVTPSVGWPGGATPFSEGGRDGYGAFVDIPLKDGAKNVGMVIVNRSTQVKDGNNKELIITSLAMNEVWLKEGSDKVHTFEPVDLPANTVRIHYQREDGNYAAYGLWVWGDVTAPSEGWPFGATVFPEGQVDSHGAYVDIALKPDAKEINFIVLDPSKGDGGKDGGNKKFALLDRYNHLFVKEADDKVFITPYGQLATGLEWADVVKPGKLLLGYTATDGLDASSLKENIKLKKKDGKEVGILKANVAGPRLVEVMAPFTMEDVPMEVSYFGTTVSANKGWRYLDELYAYDGDDLGAVYDNGEAELKLWAPTASLVKVNVYDKNNSSQLIGSVELAKGDKGVWSVRLTKGQFNVQDFKGYYYQYEVTNNGVTKKVLDPYAKSMAEFLVNTKGEAGPDGDTVGKAAIVDLSATDPEGFGYADIPGYEKREDAVIWEIHVRDFTSDPSIEGDLHNATWGSYDAFKHKLEYIKSLGVTHVQLLPVMAWYYGDESAMKNRETNYSAQDNEYNWGYDPHSYFSPDGAYSENPKDPELRIKELKAMIDAIHEADMGVILDVVYTHMAKSDFLNDIVPNYYAFQDMKTGGFLGDFGNNLATNRKMAEKLMVDSVKYWFDEYKIDGMRWDMMGDATQGAVQNAYNAAAAINPNALFIGEGWITFKGQDADPTLAGQGADQKWMDKTDDVGVFSDEFRNALKSGYGNEGAPSFITGGKQNIQKIFNNVKAQPDNIKEDDPGDVVQYIEAHDNLPLYDIIAQSIKKDPSKAENDQEIHKRIRLGNLMVLTSQGTAFLHAGQEYGRTKQWLAPGKPQQKFHELKDEAGNPFGYFVHDSYDSSDAINKFDWQKATNEQAYPENHITKEYTAGLIELRKSSDAFRLGDQEMVNSNVTLLSIPEVQSQDLVIAYKNKATDGTGSYYVFFNADKQSRTLTLTEDLTAGTVVVDNDEAGTTAVSAPSGFALTANSITLEPLTAVVIKTEGAAAQLTNLAVDKDSYSLPVGKTHQTAVYAVYDDNSRRTITKQAAYASSNKAVAKVSASGLVTGVSEGTAVITVTYQGLQKDITVTVTKADGKRYVQLSYIRPDKDYTDWNLWIWNTGLKDGGQQYDFDSFDNGVASILIEVSPSAKRLGFVLRQGPNWEKKNDYPNDRFIPLAPDEALTKVDVISMQRELDIVPSCTGPWLEDGNITFIYRDAELFRNNAMDTISGVKVKFEGREEVMTYDAEKEWYSYTWQDVEVGTYEYSFEVTRNGKTEEVPDPKNAMNGKSEVTYKQPEVTLTSSVNSGSVSYKESAILKVLTKVSEPVSFREGYLNLSQLGGPSNVKFDTELLEQSIAVKEGVSAGVKSIEITLVDEYGNKHKDSTEISVNAARPSSGKTDFDWDEARIYFVLTDRFMDGDETNNFNVDKNHLEAYHGGDFRGLIDKLDYIEDLGVNTLWITPIVDNIDHNKGADFNGTQYGYHGYWAKDFTKIDEHLGDLDTFKELIDKAHDRGIKIMVDVVLNHTGYGLKPGDTAPVAPEDKDRFAGMLRTDGLSTAQDDIQGEVAGLPDFITESPEVRQQVIDWQTEWLERARTDRGNTIDYFRVDTVKHVDEATWKAFKNDLTTINPEFKMIGEYFGATVDSDGGSLQSGQMDSLLDFGFKDSAKNFVNGSVVAAEQYLADRESKLDNTRMMGQFLSSHDENGFLSEYVGGDKGKLMAAAAMQITSKGQPVIYYGEELGRSGKTGGDLSEGQFNENRRDMPWDQVENEQKLLKHYQKLLQIRAQYSGVFSKGTRTSIAASDAQQYLAFDKQYQGKHLVTAIHVGTEAKTATFKVPFAAGSTVKDLYSGKSYAVSSNQNVSIVLPAMKDGGTVILDGVVSTGGGDPGGNPGGGYSGGTGGTPGSGNPAAEGTLVVNENSLKSGQNKVTIQLGAQDKEVLIPIGAGDILGSKPLELKKDGLAVELPAALLRSLSQLVTADQMKDAVISFMVEEVSSAAASSLVDKAGDAGKVSLKLGSSVYDLHLSVKLKDGTEVKSGPLAAPVTLTFESLEAINGKWAGVYFISDGADLEYLGGKLADGQMSAAVNHFSKYAVLEYNKSFADLAGHWAEGAVKELAAKHVINGISDIKFSPAQKLTRAQFATMLVRALGLNLETIKNSSTFKDVHERAWYAQAVNTAHHHGLVSGKGKDTFEPNAAITREEMALMLVRAYRMKDESAAAAKTLTMKDKNQISAWALKEVQTAVSLGLMKGHTNGNFAPKASTTRAESAQAVLNLLNQLP</sequence>
<dbReference type="Proteomes" id="UP000565468">
    <property type="component" value="Unassembled WGS sequence"/>
</dbReference>
<dbReference type="SMART" id="SM00635">
    <property type="entry name" value="BID_2"/>
    <property type="match status" value="1"/>
</dbReference>
<dbReference type="CDD" id="cd10315">
    <property type="entry name" value="CBM41_pullulanase"/>
    <property type="match status" value="3"/>
</dbReference>
<dbReference type="InterPro" id="IPR040806">
    <property type="entry name" value="SpuA_C"/>
</dbReference>
<dbReference type="InterPro" id="IPR006047">
    <property type="entry name" value="GH13_cat_dom"/>
</dbReference>
<evidence type="ECO:0000256" key="5">
    <source>
        <dbReference type="ARBA" id="ARBA00023295"/>
    </source>
</evidence>
<dbReference type="SUPFAM" id="SSF51011">
    <property type="entry name" value="Glycosyl hydrolase domain"/>
    <property type="match status" value="1"/>
</dbReference>
<dbReference type="Gene3D" id="2.60.40.1080">
    <property type="match status" value="1"/>
</dbReference>
<dbReference type="Gene3D" id="2.60.40.10">
    <property type="entry name" value="Immunoglobulins"/>
    <property type="match status" value="3"/>
</dbReference>
<keyword evidence="3 12" id="KW-0378">Hydrolase</keyword>
<dbReference type="InterPro" id="IPR014755">
    <property type="entry name" value="Cu-Rt/internalin_Ig-like"/>
</dbReference>
<dbReference type="SUPFAM" id="SSF81296">
    <property type="entry name" value="E set domains"/>
    <property type="match status" value="1"/>
</dbReference>
<dbReference type="InterPro" id="IPR001119">
    <property type="entry name" value="SLH_dom"/>
</dbReference>
<proteinExistence type="inferred from homology"/>
<dbReference type="InterPro" id="IPR054409">
    <property type="entry name" value="X25_BaPul-like"/>
</dbReference>
<dbReference type="SUPFAM" id="SSF51445">
    <property type="entry name" value="(Trans)glycosidases"/>
    <property type="match status" value="2"/>
</dbReference>
<evidence type="ECO:0000256" key="2">
    <source>
        <dbReference type="ARBA" id="ARBA00022729"/>
    </source>
</evidence>
<dbReference type="InterPro" id="IPR014756">
    <property type="entry name" value="Ig_E-set"/>
</dbReference>
<feature type="domain" description="SLH" evidence="11">
    <location>
        <begin position="2473"/>
        <end position="2530"/>
    </location>
</feature>
<accession>A0A848MBN7</accession>
<dbReference type="PANTHER" id="PTHR43002">
    <property type="entry name" value="GLYCOGEN DEBRANCHING ENZYME"/>
    <property type="match status" value="1"/>
</dbReference>
<name>A0A848MBN7_PAELE</name>
<dbReference type="Pfam" id="PF18033">
    <property type="entry name" value="SpuA_C"/>
    <property type="match status" value="1"/>
</dbReference>
<evidence type="ECO:0000256" key="1">
    <source>
        <dbReference type="ARBA" id="ARBA00008061"/>
    </source>
</evidence>
<feature type="domain" description="SLH" evidence="11">
    <location>
        <begin position="2410"/>
        <end position="2471"/>
    </location>
</feature>
<dbReference type="Gene3D" id="2.60.40.1220">
    <property type="match status" value="1"/>
</dbReference>
<evidence type="ECO:0000256" key="10">
    <source>
        <dbReference type="SAM" id="MobiDB-lite"/>
    </source>
</evidence>
<dbReference type="Gene3D" id="2.60.40.1110">
    <property type="match status" value="3"/>
</dbReference>
<evidence type="ECO:0000259" key="11">
    <source>
        <dbReference type="PROSITE" id="PS51272"/>
    </source>
</evidence>
<dbReference type="Gene3D" id="2.60.40.1180">
    <property type="entry name" value="Golgi alpha-mannosidase II"/>
    <property type="match status" value="2"/>
</dbReference>
<dbReference type="PROSITE" id="PS51272">
    <property type="entry name" value="SLH"/>
    <property type="match status" value="3"/>
</dbReference>
<dbReference type="CDD" id="cd02860">
    <property type="entry name" value="E_set_Pullulanase"/>
    <property type="match status" value="1"/>
</dbReference>
<feature type="compositionally biased region" description="Gly residues" evidence="10">
    <location>
        <begin position="2131"/>
        <end position="2154"/>
    </location>
</feature>
<gene>
    <name evidence="12" type="ORF">HII30_17535</name>
</gene>
<dbReference type="InterPro" id="IPR013784">
    <property type="entry name" value="Carb-bd-like_fold"/>
</dbReference>
<dbReference type="EC" id="3.2.1.41" evidence="7"/>
<dbReference type="Pfam" id="PF02922">
    <property type="entry name" value="CBM_48"/>
    <property type="match status" value="1"/>
</dbReference>
<feature type="region of interest" description="Disordered" evidence="10">
    <location>
        <begin position="2131"/>
        <end position="2161"/>
    </location>
</feature>
<dbReference type="CDD" id="cd11341">
    <property type="entry name" value="AmyAc_Pullulanase_LD-like"/>
    <property type="match status" value="1"/>
</dbReference>
<dbReference type="Pfam" id="PF00395">
    <property type="entry name" value="SLH"/>
    <property type="match status" value="3"/>
</dbReference>
<comment type="catalytic activity">
    <reaction evidence="6">
        <text>Hydrolysis of (1-&gt;6)-alpha-D-glucosidic linkages in pullulan, amylopectin and glycogen, and in the alpha- and beta-limit dextrins of amylopectin and glycogen.</text>
        <dbReference type="EC" id="3.2.1.41"/>
    </reaction>
</comment>
<evidence type="ECO:0000256" key="8">
    <source>
        <dbReference type="ARBA" id="ARBA00029618"/>
    </source>
</evidence>
<dbReference type="Pfam" id="PF22058">
    <property type="entry name" value="X25_BaPul_like"/>
    <property type="match status" value="2"/>
</dbReference>
<dbReference type="SUPFAM" id="SSF49373">
    <property type="entry name" value="Invasin/intimin cell-adhesion fragments"/>
    <property type="match status" value="1"/>
</dbReference>
<dbReference type="Gene3D" id="3.20.20.80">
    <property type="entry name" value="Glycosidases"/>
    <property type="match status" value="2"/>
</dbReference>
<evidence type="ECO:0000313" key="12">
    <source>
        <dbReference type="EMBL" id="NMO97570.1"/>
    </source>
</evidence>
<feature type="domain" description="SLH" evidence="11">
    <location>
        <begin position="2346"/>
        <end position="2409"/>
    </location>
</feature>
<dbReference type="Pfam" id="PF00128">
    <property type="entry name" value="Alpha-amylase"/>
    <property type="match status" value="3"/>
</dbReference>
<dbReference type="InterPro" id="IPR013780">
    <property type="entry name" value="Glyco_hydro_b"/>
</dbReference>
<comment type="similarity">
    <text evidence="1">Belongs to the glycosyl hydrolase 13 family.</text>
</comment>
<dbReference type="Pfam" id="PF02368">
    <property type="entry name" value="Big_2"/>
    <property type="match status" value="1"/>
</dbReference>
<evidence type="ECO:0000256" key="7">
    <source>
        <dbReference type="ARBA" id="ARBA00024062"/>
    </source>
</evidence>
<organism evidence="12 13">
    <name type="scientific">Paenibacillus lemnae</name>
    <dbReference type="NCBI Taxonomy" id="1330551"/>
    <lineage>
        <taxon>Bacteria</taxon>
        <taxon>Bacillati</taxon>
        <taxon>Bacillota</taxon>
        <taxon>Bacilli</taxon>
        <taxon>Bacillales</taxon>
        <taxon>Paenibacillaceae</taxon>
        <taxon>Paenibacillus</taxon>
    </lineage>
</organism>
<evidence type="ECO:0000256" key="4">
    <source>
        <dbReference type="ARBA" id="ARBA00022837"/>
    </source>
</evidence>
<dbReference type="InterPro" id="IPR017853">
    <property type="entry name" value="GH"/>
</dbReference>
<dbReference type="GO" id="GO:0005975">
    <property type="term" value="P:carbohydrate metabolic process"/>
    <property type="evidence" value="ECO:0007669"/>
    <property type="project" value="InterPro"/>
</dbReference>
<evidence type="ECO:0000256" key="9">
    <source>
        <dbReference type="ARBA" id="ARBA00031076"/>
    </source>
</evidence>
<dbReference type="GO" id="GO:0030246">
    <property type="term" value="F:carbohydrate binding"/>
    <property type="evidence" value="ECO:0007669"/>
    <property type="project" value="InterPro"/>
</dbReference>
<dbReference type="InterPro" id="IPR008964">
    <property type="entry name" value="Invasin/intimin_cell_adhesion"/>
</dbReference>
<dbReference type="RefSeq" id="WP_169506349.1">
    <property type="nucleotide sequence ID" value="NZ_JABBPN010000020.1"/>
</dbReference>
<keyword evidence="5 12" id="KW-0326">Glycosidase</keyword>
<dbReference type="NCBIfam" id="TIGR02102">
    <property type="entry name" value="pullulan_Gpos"/>
    <property type="match status" value="1"/>
</dbReference>
<reference evidence="12 13" key="1">
    <citation type="submission" date="2020-04" db="EMBL/GenBank/DDBJ databases">
        <title>Paenibacillus algicola sp. nov., a novel marine bacterium producing alginate lyase.</title>
        <authorList>
            <person name="Huang H."/>
        </authorList>
    </citation>
    <scope>NUCLEOTIDE SEQUENCE [LARGE SCALE GENOMIC DNA]</scope>
    <source>
        <strain evidence="12 13">L7-75</strain>
    </source>
</reference>
<protein>
    <recommendedName>
        <fullName evidence="7">pullulanase</fullName>
        <ecNumber evidence="7">3.2.1.41</ecNumber>
    </recommendedName>
    <alternativeName>
        <fullName evidence="8">Alpha-dextrin endo-1,6-alpha-glucosidase</fullName>
    </alternativeName>
    <alternativeName>
        <fullName evidence="9">Pullulan 6-glucanohydrolase</fullName>
    </alternativeName>
</protein>
<dbReference type="CDD" id="cd12962">
    <property type="entry name" value="X25_BaPul_like"/>
    <property type="match status" value="1"/>
</dbReference>